<accession>A0A4Z0M8X2</accession>
<dbReference type="OrthoDB" id="5588054at2"/>
<name>A0A4Z0M8X2_9GAMM</name>
<sequence>MNDKDFELLSQYLDGELDELSTRRVAQRLGSERELRETFAHMTAVDQSIRQVYSASEQVPAHIAAMLESATAAPPRRTTQWAFAAAASVAAAAGLMLTLQWQQPESAGPTVAEVLEITPSMASGWQPLADGRQIRPVLSFRDVDGAWCREYLVEDHGKGTRGVACRDQGKWETRIAVAAVIPGANDAFRPAGAGDSDAVADYTASRADGIALSASEEAKIIASDWQK</sequence>
<dbReference type="Proteomes" id="UP000298050">
    <property type="component" value="Unassembled WGS sequence"/>
</dbReference>
<organism evidence="1 2">
    <name type="scientific">Mangrovimicrobium sediminis</name>
    <dbReference type="NCBI Taxonomy" id="2562682"/>
    <lineage>
        <taxon>Bacteria</taxon>
        <taxon>Pseudomonadati</taxon>
        <taxon>Pseudomonadota</taxon>
        <taxon>Gammaproteobacteria</taxon>
        <taxon>Cellvibrionales</taxon>
        <taxon>Halieaceae</taxon>
        <taxon>Mangrovimicrobium</taxon>
    </lineage>
</organism>
<dbReference type="RefSeq" id="WP_135440730.1">
    <property type="nucleotide sequence ID" value="NZ_SRLE01000001.1"/>
</dbReference>
<gene>
    <name evidence="1" type="ORF">E4634_00990</name>
</gene>
<dbReference type="AlphaFoldDB" id="A0A4Z0M8X2"/>
<evidence type="ECO:0000313" key="1">
    <source>
        <dbReference type="EMBL" id="TGD76153.1"/>
    </source>
</evidence>
<reference evidence="1 2" key="1">
    <citation type="submission" date="2019-04" db="EMBL/GenBank/DDBJ databases">
        <title>Taxonomy of novel Haliea sp. from mangrove soil of West Coast of India.</title>
        <authorList>
            <person name="Verma A."/>
            <person name="Kumar P."/>
            <person name="Krishnamurthi S."/>
        </authorList>
    </citation>
    <scope>NUCLEOTIDE SEQUENCE [LARGE SCALE GENOMIC DNA]</scope>
    <source>
        <strain evidence="1 2">SAOS-164</strain>
    </source>
</reference>
<comment type="caution">
    <text evidence="1">The sequence shown here is derived from an EMBL/GenBank/DDBJ whole genome shotgun (WGS) entry which is preliminary data.</text>
</comment>
<dbReference type="EMBL" id="SRLE01000001">
    <property type="protein sequence ID" value="TGD76153.1"/>
    <property type="molecule type" value="Genomic_DNA"/>
</dbReference>
<keyword evidence="2" id="KW-1185">Reference proteome</keyword>
<evidence type="ECO:0008006" key="3">
    <source>
        <dbReference type="Google" id="ProtNLM"/>
    </source>
</evidence>
<proteinExistence type="predicted"/>
<protein>
    <recommendedName>
        <fullName evidence="3">Anti sigma-E protein RseA N-terminal domain-containing protein</fullName>
    </recommendedName>
</protein>
<evidence type="ECO:0000313" key="2">
    <source>
        <dbReference type="Proteomes" id="UP000298050"/>
    </source>
</evidence>